<protein>
    <submittedName>
        <fullName evidence="1">Uncharacterized protein</fullName>
    </submittedName>
</protein>
<proteinExistence type="predicted"/>
<name>X1FLY6_9ZZZZ</name>
<dbReference type="EMBL" id="BARU01006546">
    <property type="protein sequence ID" value="GAH33510.1"/>
    <property type="molecule type" value="Genomic_DNA"/>
</dbReference>
<reference evidence="1" key="1">
    <citation type="journal article" date="2014" name="Front. Microbiol.">
        <title>High frequency of phylogenetically diverse reductive dehalogenase-homologous genes in deep subseafloor sedimentary metagenomes.</title>
        <authorList>
            <person name="Kawai M."/>
            <person name="Futagami T."/>
            <person name="Toyoda A."/>
            <person name="Takaki Y."/>
            <person name="Nishi S."/>
            <person name="Hori S."/>
            <person name="Arai W."/>
            <person name="Tsubouchi T."/>
            <person name="Morono Y."/>
            <person name="Uchiyama I."/>
            <person name="Ito T."/>
            <person name="Fujiyama A."/>
            <person name="Inagaki F."/>
            <person name="Takami H."/>
        </authorList>
    </citation>
    <scope>NUCLEOTIDE SEQUENCE</scope>
    <source>
        <strain evidence="1">Expedition CK06-06</strain>
    </source>
</reference>
<accession>X1FLY6</accession>
<dbReference type="AlphaFoldDB" id="X1FLY6"/>
<evidence type="ECO:0000313" key="1">
    <source>
        <dbReference type="EMBL" id="GAH33510.1"/>
    </source>
</evidence>
<comment type="caution">
    <text evidence="1">The sequence shown here is derived from an EMBL/GenBank/DDBJ whole genome shotgun (WGS) entry which is preliminary data.</text>
</comment>
<sequence>MITYKWVRLLKITKESRMLAEDVIYIINANRNTLAKTSLVKKGCIVNLILQVSKLVDEIAFTDNVSIQELAQNHYEFLDVLKTLIEQLQWIITDECLSLLTEKINNLIEELNEPIFLQHQKSPIRRKEIHFKSDVDETEPLLDHCTKTGTKSVRVAPREGFEPSRPNDHRLTVVGDSRHKLPIVESAPYQISRKML</sequence>
<gene>
    <name evidence="1" type="ORF">S03H2_12874</name>
</gene>
<organism evidence="1">
    <name type="scientific">marine sediment metagenome</name>
    <dbReference type="NCBI Taxonomy" id="412755"/>
    <lineage>
        <taxon>unclassified sequences</taxon>
        <taxon>metagenomes</taxon>
        <taxon>ecological metagenomes</taxon>
    </lineage>
</organism>